<comment type="subcellular location">
    <subcellularLocation>
        <location evidence="1">Membrane</location>
        <topology evidence="1">Multi-pass membrane protein</topology>
    </subcellularLocation>
</comment>
<feature type="region of interest" description="Disordered" evidence="8">
    <location>
        <begin position="1"/>
        <end position="23"/>
    </location>
</feature>
<dbReference type="PIRSF" id="PIRSF006060">
    <property type="entry name" value="AA_transporter"/>
    <property type="match status" value="1"/>
</dbReference>
<dbReference type="AlphaFoldDB" id="A0A2I1HZ63"/>
<dbReference type="FunFam" id="1.20.1740.10:FF:000001">
    <property type="entry name" value="Amino acid permease"/>
    <property type="match status" value="1"/>
</dbReference>
<dbReference type="InterPro" id="IPR004841">
    <property type="entry name" value="AA-permease/SLC12A_dom"/>
</dbReference>
<evidence type="ECO:0000256" key="4">
    <source>
        <dbReference type="ARBA" id="ARBA00022692"/>
    </source>
</evidence>
<feature type="transmembrane region" description="Helical" evidence="9">
    <location>
        <begin position="44"/>
        <end position="63"/>
    </location>
</feature>
<evidence type="ECO:0000259" key="10">
    <source>
        <dbReference type="Pfam" id="PF00324"/>
    </source>
</evidence>
<feature type="transmembrane region" description="Helical" evidence="9">
    <location>
        <begin position="184"/>
        <end position="203"/>
    </location>
</feature>
<gene>
    <name evidence="11" type="ORF">CYJ22_07350</name>
</gene>
<feature type="transmembrane region" description="Helical" evidence="9">
    <location>
        <begin position="223"/>
        <end position="243"/>
    </location>
</feature>
<name>A0A2I1HZ63_9ACTO</name>
<evidence type="ECO:0000256" key="1">
    <source>
        <dbReference type="ARBA" id="ARBA00004141"/>
    </source>
</evidence>
<feature type="transmembrane region" description="Helical" evidence="9">
    <location>
        <begin position="69"/>
        <end position="86"/>
    </location>
</feature>
<proteinExistence type="inferred from homology"/>
<dbReference type="InterPro" id="IPR050524">
    <property type="entry name" value="APC_YAT"/>
</dbReference>
<sequence>MGLDDRQMRNRLMATPTPDDIANDVQERSNTALRRGLASRHMQMIAIGGAIGTGLFLASGATVANAGPGGALVAYAAIGLMVLLLMQSLGEMSAHQPVAGSFQTFATKFISPSFGFAMGWNYWFNWAVTVAADLVASGLVMAYWFPSVPSWIWAVGFLVIVVGLNALSARVYGEAEFWLAAIKVVIVIVFVLSGVFMIAGVMGENSPGLSNWTIGDAPFHNGFVGVIAVFMIAGFSFQGTELVGVAAGESENPRRDVPRSIRTVFWRIMFFYIGAIAVIGTLLPYTDPSLLSAADDSANNIAQSPFTLVFARMGIGAAAAVMNAVILTSILSAGNSGLYAASRMLHSMALKRQAPAIFARVTKGGVPAYAMAVTTVTAACGFLTQLVFNDAYIWLVNIVGISGIIMWLGIAVSHIRFRRAYLLQGYRLEDLPYRSPFFPAGPIIAFVMCLVVMAGQNYEAVLHGQVWEVASSYIGLPLFGVVWWGYHVVRKDRTVSLEEMDVAPVEIEPVTH</sequence>
<feature type="transmembrane region" description="Helical" evidence="9">
    <location>
        <begin position="466"/>
        <end position="486"/>
    </location>
</feature>
<evidence type="ECO:0000313" key="12">
    <source>
        <dbReference type="Proteomes" id="UP000234198"/>
    </source>
</evidence>
<evidence type="ECO:0000256" key="9">
    <source>
        <dbReference type="SAM" id="Phobius"/>
    </source>
</evidence>
<accession>A0A2I1HZ63</accession>
<keyword evidence="5" id="KW-0029">Amino-acid transport</keyword>
<dbReference type="Gene3D" id="1.20.1740.10">
    <property type="entry name" value="Amino acid/polyamine transporter I"/>
    <property type="match status" value="1"/>
</dbReference>
<feature type="transmembrane region" description="Helical" evidence="9">
    <location>
        <begin position="123"/>
        <end position="145"/>
    </location>
</feature>
<dbReference type="Proteomes" id="UP000234198">
    <property type="component" value="Unassembled WGS sequence"/>
</dbReference>
<reference evidence="11 12" key="1">
    <citation type="submission" date="2017-12" db="EMBL/GenBank/DDBJ databases">
        <title>Phylogenetic diversity of female urinary microbiome.</title>
        <authorList>
            <person name="Thomas-White K."/>
            <person name="Wolfe A.J."/>
        </authorList>
    </citation>
    <scope>NUCLEOTIDE SEQUENCE [LARGE SCALE GENOMIC DNA]</scope>
    <source>
        <strain evidence="11 12">UMB0018</strain>
    </source>
</reference>
<feature type="transmembrane region" description="Helical" evidence="9">
    <location>
        <begin position="264"/>
        <end position="285"/>
    </location>
</feature>
<feature type="transmembrane region" description="Helical" evidence="9">
    <location>
        <begin position="315"/>
        <end position="341"/>
    </location>
</feature>
<keyword evidence="7 9" id="KW-0472">Membrane</keyword>
<evidence type="ECO:0000256" key="7">
    <source>
        <dbReference type="ARBA" id="ARBA00023136"/>
    </source>
</evidence>
<evidence type="ECO:0000256" key="2">
    <source>
        <dbReference type="ARBA" id="ARBA00008583"/>
    </source>
</evidence>
<dbReference type="PROSITE" id="PS00218">
    <property type="entry name" value="AMINO_ACID_PERMEASE_1"/>
    <property type="match status" value="1"/>
</dbReference>
<dbReference type="PANTHER" id="PTHR43341">
    <property type="entry name" value="AMINO ACID PERMEASE"/>
    <property type="match status" value="1"/>
</dbReference>
<evidence type="ECO:0000256" key="8">
    <source>
        <dbReference type="SAM" id="MobiDB-lite"/>
    </source>
</evidence>
<keyword evidence="4 9" id="KW-0812">Transmembrane</keyword>
<evidence type="ECO:0000256" key="3">
    <source>
        <dbReference type="ARBA" id="ARBA00022448"/>
    </source>
</evidence>
<protein>
    <submittedName>
        <fullName evidence="11">Gamma-aminobutyrate permease</fullName>
    </submittedName>
</protein>
<keyword evidence="3" id="KW-0813">Transport</keyword>
<feature type="transmembrane region" description="Helical" evidence="9">
    <location>
        <begin position="394"/>
        <end position="415"/>
    </location>
</feature>
<organism evidence="11 12">
    <name type="scientific">Schaalia odontolytica</name>
    <dbReference type="NCBI Taxonomy" id="1660"/>
    <lineage>
        <taxon>Bacteria</taxon>
        <taxon>Bacillati</taxon>
        <taxon>Actinomycetota</taxon>
        <taxon>Actinomycetes</taxon>
        <taxon>Actinomycetales</taxon>
        <taxon>Actinomycetaceae</taxon>
        <taxon>Schaalia</taxon>
    </lineage>
</organism>
<feature type="transmembrane region" description="Helical" evidence="9">
    <location>
        <begin position="436"/>
        <end position="454"/>
    </location>
</feature>
<dbReference type="Pfam" id="PF00324">
    <property type="entry name" value="AA_permease"/>
    <property type="match status" value="1"/>
</dbReference>
<comment type="caution">
    <text evidence="11">The sequence shown here is derived from an EMBL/GenBank/DDBJ whole genome shotgun (WGS) entry which is preliminary data.</text>
</comment>
<dbReference type="GO" id="GO:0016020">
    <property type="term" value="C:membrane"/>
    <property type="evidence" value="ECO:0007669"/>
    <property type="project" value="UniProtKB-SubCell"/>
</dbReference>
<dbReference type="InterPro" id="IPR004840">
    <property type="entry name" value="Amino_acid_permease_CS"/>
</dbReference>
<dbReference type="GO" id="GO:0015171">
    <property type="term" value="F:amino acid transmembrane transporter activity"/>
    <property type="evidence" value="ECO:0007669"/>
    <property type="project" value="TreeGrafter"/>
</dbReference>
<evidence type="ECO:0000256" key="5">
    <source>
        <dbReference type="ARBA" id="ARBA00022970"/>
    </source>
</evidence>
<evidence type="ECO:0000313" key="11">
    <source>
        <dbReference type="EMBL" id="PKY64176.1"/>
    </source>
</evidence>
<feature type="transmembrane region" description="Helical" evidence="9">
    <location>
        <begin position="151"/>
        <end position="172"/>
    </location>
</feature>
<comment type="similarity">
    <text evidence="2">Belongs to the amino acid-polyamine-organocation (APC) superfamily. Amino acid transporter (AAT) (TC 2.A.3.1) family.</text>
</comment>
<evidence type="ECO:0000256" key="6">
    <source>
        <dbReference type="ARBA" id="ARBA00022989"/>
    </source>
</evidence>
<dbReference type="EMBL" id="PKKM01000009">
    <property type="protein sequence ID" value="PKY64176.1"/>
    <property type="molecule type" value="Genomic_DNA"/>
</dbReference>
<feature type="transmembrane region" description="Helical" evidence="9">
    <location>
        <begin position="368"/>
        <end position="388"/>
    </location>
</feature>
<dbReference type="PANTHER" id="PTHR43341:SF1">
    <property type="entry name" value="GENERAL AMINO-ACID PERMEASE GAP1"/>
    <property type="match status" value="1"/>
</dbReference>
<feature type="domain" description="Amino acid permease/ SLC12A" evidence="10">
    <location>
        <begin position="41"/>
        <end position="493"/>
    </location>
</feature>
<keyword evidence="6 9" id="KW-1133">Transmembrane helix</keyword>